<dbReference type="InterPro" id="IPR036864">
    <property type="entry name" value="Zn2-C6_fun-type_DNA-bd_sf"/>
</dbReference>
<keyword evidence="5" id="KW-0804">Transcription</keyword>
<dbReference type="GO" id="GO:0006351">
    <property type="term" value="P:DNA-templated transcription"/>
    <property type="evidence" value="ECO:0007669"/>
    <property type="project" value="InterPro"/>
</dbReference>
<dbReference type="PANTHER" id="PTHR31944">
    <property type="entry name" value="HEME-RESPONSIVE ZINC FINGER TRANSCRIPTION FACTOR HAP1"/>
    <property type="match status" value="1"/>
</dbReference>
<dbReference type="InterPro" id="IPR001138">
    <property type="entry name" value="Zn2Cys6_DnaBD"/>
</dbReference>
<evidence type="ECO:0000313" key="10">
    <source>
        <dbReference type="Proteomes" id="UP000235786"/>
    </source>
</evidence>
<dbReference type="GO" id="GO:0008270">
    <property type="term" value="F:zinc ion binding"/>
    <property type="evidence" value="ECO:0007669"/>
    <property type="project" value="InterPro"/>
</dbReference>
<organism evidence="9 10">
    <name type="scientific">Hyaloscypha variabilis (strain UAMH 11265 / GT02V1 / F)</name>
    <name type="common">Meliniomyces variabilis</name>
    <dbReference type="NCBI Taxonomy" id="1149755"/>
    <lineage>
        <taxon>Eukaryota</taxon>
        <taxon>Fungi</taxon>
        <taxon>Dikarya</taxon>
        <taxon>Ascomycota</taxon>
        <taxon>Pezizomycotina</taxon>
        <taxon>Leotiomycetes</taxon>
        <taxon>Helotiales</taxon>
        <taxon>Hyaloscyphaceae</taxon>
        <taxon>Hyaloscypha</taxon>
        <taxon>Hyaloscypha variabilis</taxon>
    </lineage>
</organism>
<evidence type="ECO:0000256" key="2">
    <source>
        <dbReference type="ARBA" id="ARBA00022833"/>
    </source>
</evidence>
<name>A0A2J6QZ35_HYAVF</name>
<dbReference type="CDD" id="cd00067">
    <property type="entry name" value="GAL4"/>
    <property type="match status" value="1"/>
</dbReference>
<dbReference type="Proteomes" id="UP000235786">
    <property type="component" value="Unassembled WGS sequence"/>
</dbReference>
<keyword evidence="6" id="KW-0539">Nucleus</keyword>
<dbReference type="SMART" id="SM00066">
    <property type="entry name" value="GAL4"/>
    <property type="match status" value="1"/>
</dbReference>
<dbReference type="Pfam" id="PF04082">
    <property type="entry name" value="Fungal_trans"/>
    <property type="match status" value="1"/>
</dbReference>
<evidence type="ECO:0000256" key="1">
    <source>
        <dbReference type="ARBA" id="ARBA00022723"/>
    </source>
</evidence>
<dbReference type="InterPro" id="IPR051430">
    <property type="entry name" value="Fungal_TF_Env_Response"/>
</dbReference>
<dbReference type="PANTHER" id="PTHR31944:SF131">
    <property type="entry name" value="HEME-RESPONSIVE ZINC FINGER TRANSCRIPTION FACTOR HAP1"/>
    <property type="match status" value="1"/>
</dbReference>
<keyword evidence="1" id="KW-0479">Metal-binding</keyword>
<dbReference type="Pfam" id="PF00172">
    <property type="entry name" value="Zn_clus"/>
    <property type="match status" value="1"/>
</dbReference>
<keyword evidence="2" id="KW-0862">Zinc</keyword>
<dbReference type="PROSITE" id="PS00463">
    <property type="entry name" value="ZN2_CY6_FUNGAL_1"/>
    <property type="match status" value="1"/>
</dbReference>
<dbReference type="OrthoDB" id="5414787at2759"/>
<dbReference type="GO" id="GO:0000978">
    <property type="term" value="F:RNA polymerase II cis-regulatory region sequence-specific DNA binding"/>
    <property type="evidence" value="ECO:0007669"/>
    <property type="project" value="TreeGrafter"/>
</dbReference>
<evidence type="ECO:0000256" key="7">
    <source>
        <dbReference type="SAM" id="MobiDB-lite"/>
    </source>
</evidence>
<evidence type="ECO:0000259" key="8">
    <source>
        <dbReference type="PROSITE" id="PS50048"/>
    </source>
</evidence>
<dbReference type="CDD" id="cd12148">
    <property type="entry name" value="fungal_TF_MHR"/>
    <property type="match status" value="1"/>
</dbReference>
<protein>
    <recommendedName>
        <fullName evidence="8">Zn(2)-C6 fungal-type domain-containing protein</fullName>
    </recommendedName>
</protein>
<feature type="compositionally biased region" description="Low complexity" evidence="7">
    <location>
        <begin position="1"/>
        <end position="16"/>
    </location>
</feature>
<dbReference type="GO" id="GO:0001228">
    <property type="term" value="F:DNA-binding transcription activator activity, RNA polymerase II-specific"/>
    <property type="evidence" value="ECO:0007669"/>
    <property type="project" value="TreeGrafter"/>
</dbReference>
<evidence type="ECO:0000256" key="5">
    <source>
        <dbReference type="ARBA" id="ARBA00023163"/>
    </source>
</evidence>
<evidence type="ECO:0000256" key="6">
    <source>
        <dbReference type="ARBA" id="ARBA00023242"/>
    </source>
</evidence>
<evidence type="ECO:0000313" key="9">
    <source>
        <dbReference type="EMBL" id="PMD31527.1"/>
    </source>
</evidence>
<accession>A0A2J6QZ35</accession>
<reference evidence="9 10" key="1">
    <citation type="submission" date="2016-04" db="EMBL/GenBank/DDBJ databases">
        <title>A degradative enzymes factory behind the ericoid mycorrhizal symbiosis.</title>
        <authorList>
            <consortium name="DOE Joint Genome Institute"/>
            <person name="Martino E."/>
            <person name="Morin E."/>
            <person name="Grelet G."/>
            <person name="Kuo A."/>
            <person name="Kohler A."/>
            <person name="Daghino S."/>
            <person name="Barry K."/>
            <person name="Choi C."/>
            <person name="Cichocki N."/>
            <person name="Clum A."/>
            <person name="Copeland A."/>
            <person name="Hainaut M."/>
            <person name="Haridas S."/>
            <person name="Labutti K."/>
            <person name="Lindquist E."/>
            <person name="Lipzen A."/>
            <person name="Khouja H.-R."/>
            <person name="Murat C."/>
            <person name="Ohm R."/>
            <person name="Olson A."/>
            <person name="Spatafora J."/>
            <person name="Veneault-Fourrey C."/>
            <person name="Henrissat B."/>
            <person name="Grigoriev I."/>
            <person name="Martin F."/>
            <person name="Perotto S."/>
        </authorList>
    </citation>
    <scope>NUCLEOTIDE SEQUENCE [LARGE SCALE GENOMIC DNA]</scope>
    <source>
        <strain evidence="9 10">F</strain>
    </source>
</reference>
<dbReference type="GO" id="GO:0005634">
    <property type="term" value="C:nucleus"/>
    <property type="evidence" value="ECO:0007669"/>
    <property type="project" value="TreeGrafter"/>
</dbReference>
<dbReference type="Gene3D" id="4.10.240.10">
    <property type="entry name" value="Zn(2)-C6 fungal-type DNA-binding domain"/>
    <property type="match status" value="1"/>
</dbReference>
<sequence>MSTSSNHSTQSSISHTEPSSIQIYRTLSRPRPRPVLSCLRCRSRKIKCDRLLPCKQCTLTGHDRYCSYHLQPKAESSSSQSHNGRTAVQVSVDSSTVETEDKNLVSAVIRQSQNSLERVEDLLSLQQRIQTLERICRTHSSTPVNTSSVENGSNAEGSRAQFPKIDAALSIKSSGPRYHSENYKKSLLHHFGEAGRFIHAGFDDPKRAPVMNELRIFHERFTKSRKRAAKVRSEYNTNYPLSDLLPDRSICDKAIGSYFKFFEGSFRILHYPSFLDEYRHFWVSQKTVQEENGPFVHQLVAILSIFYALEDATATGPIEKNKMTLLRGCVEVWLDNLTGREQLTMSTLRTRALLVIAQQVGAARSEDIWKSTGGLMRSAMAAGLHRDPSEFSHISVFEGEMRRKLWTTIVELDLVASLNYGMPLMIHDSNFTCKTPSNLDDLDLFDGMVELPNPKVSGKLTDLSFQVALAESLPLRIDVMKQEGASKDTQERVQALEEYFRHLPQKLRFEDDVKEDPEHLLGKILLNIHIRKIISHLHRSPFSSADLATDATAGLQSSLSILSYQSMLDPKTSSSETGDWEICWNVFQVLCKNDIMQAALDVCLHAQAPGLVSWTKASLLLAIDETTASLTKRIGRNGSDIKDIMRLSVISQLLKAQITHGDREEMMEEGTLSVLLACRRAAAHQDGAENEKV</sequence>
<evidence type="ECO:0000256" key="3">
    <source>
        <dbReference type="ARBA" id="ARBA00023015"/>
    </source>
</evidence>
<evidence type="ECO:0000256" key="4">
    <source>
        <dbReference type="ARBA" id="ARBA00023125"/>
    </source>
</evidence>
<dbReference type="STRING" id="1149755.A0A2J6QZ35"/>
<keyword evidence="10" id="KW-1185">Reference proteome</keyword>
<feature type="region of interest" description="Disordered" evidence="7">
    <location>
        <begin position="74"/>
        <end position="96"/>
    </location>
</feature>
<dbReference type="InterPro" id="IPR007219">
    <property type="entry name" value="XnlR_reg_dom"/>
</dbReference>
<keyword evidence="4" id="KW-0238">DNA-binding</keyword>
<dbReference type="EMBL" id="KZ613962">
    <property type="protein sequence ID" value="PMD31527.1"/>
    <property type="molecule type" value="Genomic_DNA"/>
</dbReference>
<dbReference type="SMART" id="SM00906">
    <property type="entry name" value="Fungal_trans"/>
    <property type="match status" value="1"/>
</dbReference>
<dbReference type="AlphaFoldDB" id="A0A2J6QZ35"/>
<keyword evidence="3" id="KW-0805">Transcription regulation</keyword>
<feature type="domain" description="Zn(2)-C6 fungal-type" evidence="8">
    <location>
        <begin position="37"/>
        <end position="68"/>
    </location>
</feature>
<proteinExistence type="predicted"/>
<feature type="region of interest" description="Disordered" evidence="7">
    <location>
        <begin position="1"/>
        <end position="26"/>
    </location>
</feature>
<dbReference type="PROSITE" id="PS50048">
    <property type="entry name" value="ZN2_CY6_FUNGAL_2"/>
    <property type="match status" value="1"/>
</dbReference>
<gene>
    <name evidence="9" type="ORF">L207DRAFT_441789</name>
</gene>
<dbReference type="SUPFAM" id="SSF57701">
    <property type="entry name" value="Zn2/Cys6 DNA-binding domain"/>
    <property type="match status" value="1"/>
</dbReference>